<dbReference type="InterPro" id="IPR029060">
    <property type="entry name" value="PIN-like_dom_sf"/>
</dbReference>
<dbReference type="AlphaFoldDB" id="A0A0K1SB08"/>
<evidence type="ECO:0000259" key="1">
    <source>
        <dbReference type="Pfam" id="PF13470"/>
    </source>
</evidence>
<dbReference type="InterPro" id="IPR002716">
    <property type="entry name" value="PIN_dom"/>
</dbReference>
<reference evidence="2 3" key="1">
    <citation type="journal article" date="2016" name="Stand. Genomic Sci.">
        <title>Complete genome sequence and genomic characterization of Microcystis panniformis FACHB 1757 by third-generation sequencing.</title>
        <authorList>
            <person name="Zhang J.Y."/>
            <person name="Guan R."/>
            <person name="Zhang H.J."/>
            <person name="Li H."/>
            <person name="Xiao P."/>
            <person name="Yu G.L."/>
            <person name="Du L."/>
            <person name="Cao D.M."/>
            <person name="Zhu B.C."/>
            <person name="Li R.H."/>
            <person name="Lu Z.H."/>
        </authorList>
    </citation>
    <scope>NUCLEOTIDE SEQUENCE [LARGE SCALE GENOMIC DNA]</scope>
    <source>
        <strain evidence="2 3">FACHB-1757</strain>
    </source>
</reference>
<keyword evidence="3" id="KW-1185">Reference proteome</keyword>
<dbReference type="SUPFAM" id="SSF88723">
    <property type="entry name" value="PIN domain-like"/>
    <property type="match status" value="1"/>
</dbReference>
<dbReference type="RefSeq" id="WP_052278320.1">
    <property type="nucleotide sequence ID" value="NZ_CP011339.1"/>
</dbReference>
<gene>
    <name evidence="2" type="ORF">VL20_6453</name>
</gene>
<dbReference type="Pfam" id="PF13470">
    <property type="entry name" value="PIN_3"/>
    <property type="match status" value="1"/>
</dbReference>
<accession>A0A0K1SB08</accession>
<evidence type="ECO:0000313" key="3">
    <source>
        <dbReference type="Proteomes" id="UP000068167"/>
    </source>
</evidence>
<proteinExistence type="predicted"/>
<feature type="domain" description="PIN" evidence="1">
    <location>
        <begin position="2"/>
        <end position="111"/>
    </location>
</feature>
<protein>
    <recommendedName>
        <fullName evidence="1">PIN domain-containing protein</fullName>
    </recommendedName>
</protein>
<dbReference type="Gene3D" id="3.40.50.1010">
    <property type="entry name" value="5'-nuclease"/>
    <property type="match status" value="1"/>
</dbReference>
<dbReference type="EMBL" id="CP011339">
    <property type="protein sequence ID" value="AKV71181.1"/>
    <property type="molecule type" value="Genomic_DNA"/>
</dbReference>
<name>A0A0K1SB08_9CHRO</name>
<dbReference type="Proteomes" id="UP000068167">
    <property type="component" value="Chromosome"/>
</dbReference>
<dbReference type="PATRIC" id="fig|1638788.3.peg.6478"/>
<sequence>MRLFLDANVIFAAAISPDGRCSALFQLASARYCALLSSPHALEETRRNLTAKYPEALTRLEGDLIPKLTIVGEAPLSRVNWARSMGLPWKDAPILATAVENRADLLVTGDKTHFGSFYGQVLEGVTVVDLREAIARLLNEEQLS</sequence>
<dbReference type="KEGG" id="mpk:VL20_6453"/>
<organism evidence="2 3">
    <name type="scientific">Microcystis panniformis FACHB-1757</name>
    <dbReference type="NCBI Taxonomy" id="1638788"/>
    <lineage>
        <taxon>Bacteria</taxon>
        <taxon>Bacillati</taxon>
        <taxon>Cyanobacteriota</taxon>
        <taxon>Cyanophyceae</taxon>
        <taxon>Oscillatoriophycideae</taxon>
        <taxon>Chroococcales</taxon>
        <taxon>Microcystaceae</taxon>
        <taxon>Microcystis</taxon>
    </lineage>
</organism>
<evidence type="ECO:0000313" key="2">
    <source>
        <dbReference type="EMBL" id="AKV71181.1"/>
    </source>
</evidence>